<name>A0ABN9R905_9DINO</name>
<gene>
    <name evidence="1" type="ORF">PCOR1329_LOCUS17901</name>
</gene>
<dbReference type="Proteomes" id="UP001189429">
    <property type="component" value="Unassembled WGS sequence"/>
</dbReference>
<sequence length="130" mass="13671">MGLPAAAVAGSVLAPGLVPLTPRVPALDLSAVVADRGPTSQPEAETCCRDHPPDKVVVRAAPLQQDNGQGAPAPKRFLSHVFEGLAARRPQGSRPATEPSRAQKGMSLGFDVAFPLGLVFLLFKQWRSVL</sequence>
<evidence type="ECO:0000313" key="2">
    <source>
        <dbReference type="Proteomes" id="UP001189429"/>
    </source>
</evidence>
<proteinExistence type="predicted"/>
<keyword evidence="2" id="KW-1185">Reference proteome</keyword>
<reference evidence="1" key="1">
    <citation type="submission" date="2023-10" db="EMBL/GenBank/DDBJ databases">
        <authorList>
            <person name="Chen Y."/>
            <person name="Shah S."/>
            <person name="Dougan E. K."/>
            <person name="Thang M."/>
            <person name="Chan C."/>
        </authorList>
    </citation>
    <scope>NUCLEOTIDE SEQUENCE [LARGE SCALE GENOMIC DNA]</scope>
</reference>
<accession>A0ABN9R905</accession>
<dbReference type="EMBL" id="CAUYUJ010005581">
    <property type="protein sequence ID" value="CAK0814246.1"/>
    <property type="molecule type" value="Genomic_DNA"/>
</dbReference>
<comment type="caution">
    <text evidence="1">The sequence shown here is derived from an EMBL/GenBank/DDBJ whole genome shotgun (WGS) entry which is preliminary data.</text>
</comment>
<organism evidence="1 2">
    <name type="scientific">Prorocentrum cordatum</name>
    <dbReference type="NCBI Taxonomy" id="2364126"/>
    <lineage>
        <taxon>Eukaryota</taxon>
        <taxon>Sar</taxon>
        <taxon>Alveolata</taxon>
        <taxon>Dinophyceae</taxon>
        <taxon>Prorocentrales</taxon>
        <taxon>Prorocentraceae</taxon>
        <taxon>Prorocentrum</taxon>
    </lineage>
</organism>
<protein>
    <submittedName>
        <fullName evidence="1">Uncharacterized protein</fullName>
    </submittedName>
</protein>
<evidence type="ECO:0000313" key="1">
    <source>
        <dbReference type="EMBL" id="CAK0814246.1"/>
    </source>
</evidence>
<feature type="non-terminal residue" evidence="1">
    <location>
        <position position="130"/>
    </location>
</feature>